<reference evidence="2 3" key="1">
    <citation type="submission" date="2018-03" db="EMBL/GenBank/DDBJ databases">
        <title>Bioinformatic expansion and discovery of thiopeptide antibiotics.</title>
        <authorList>
            <person name="Schwalen C.J."/>
            <person name="Hudson G.A."/>
            <person name="Mitchell D.A."/>
        </authorList>
    </citation>
    <scope>NUCLEOTIDE SEQUENCE [LARGE SCALE GENOMIC DNA]</scope>
    <source>
        <strain evidence="2 3">NRRL 8041</strain>
    </source>
</reference>
<dbReference type="Proteomes" id="UP000248333">
    <property type="component" value="Unassembled WGS sequence"/>
</dbReference>
<accession>A0A318NEH3</accession>
<dbReference type="OrthoDB" id="2510110at2"/>
<protein>
    <submittedName>
        <fullName evidence="2">Sugar ABC transporter substrate-binding protein</fullName>
    </submittedName>
</protein>
<organism evidence="2 3">
    <name type="scientific">Micromonospora arborensis</name>
    <dbReference type="NCBI Taxonomy" id="2116518"/>
    <lineage>
        <taxon>Bacteria</taxon>
        <taxon>Bacillati</taxon>
        <taxon>Actinomycetota</taxon>
        <taxon>Actinomycetes</taxon>
        <taxon>Micromonosporales</taxon>
        <taxon>Micromonosporaceae</taxon>
        <taxon>Micromonospora</taxon>
    </lineage>
</organism>
<dbReference type="SUPFAM" id="SSF53850">
    <property type="entry name" value="Periplasmic binding protein-like II"/>
    <property type="match status" value="1"/>
</dbReference>
<comment type="caution">
    <text evidence="2">The sequence shown here is derived from an EMBL/GenBank/DDBJ whole genome shotgun (WGS) entry which is preliminary data.</text>
</comment>
<name>A0A318NEH3_9ACTN</name>
<dbReference type="Gene3D" id="3.40.190.10">
    <property type="entry name" value="Periplasmic binding protein-like II"/>
    <property type="match status" value="1"/>
</dbReference>
<keyword evidence="3" id="KW-1185">Reference proteome</keyword>
<dbReference type="InterPro" id="IPR006059">
    <property type="entry name" value="SBP"/>
</dbReference>
<dbReference type="PROSITE" id="PS51257">
    <property type="entry name" value="PROKAR_LIPOPROTEIN"/>
    <property type="match status" value="1"/>
</dbReference>
<gene>
    <name evidence="2" type="ORF">C7C45_25920</name>
</gene>
<evidence type="ECO:0000313" key="3">
    <source>
        <dbReference type="Proteomes" id="UP000248333"/>
    </source>
</evidence>
<dbReference type="CDD" id="cd13585">
    <property type="entry name" value="PBP2_TMBP_like"/>
    <property type="match status" value="1"/>
</dbReference>
<dbReference type="Pfam" id="PF01547">
    <property type="entry name" value="SBP_bac_1"/>
    <property type="match status" value="1"/>
</dbReference>
<dbReference type="AlphaFoldDB" id="A0A318NEH3"/>
<feature type="chain" id="PRO_5039454265" evidence="1">
    <location>
        <begin position="24"/>
        <end position="432"/>
    </location>
</feature>
<evidence type="ECO:0000313" key="2">
    <source>
        <dbReference type="EMBL" id="PYC66168.1"/>
    </source>
</evidence>
<dbReference type="EMBL" id="PYBV01000036">
    <property type="protein sequence ID" value="PYC66168.1"/>
    <property type="molecule type" value="Genomic_DNA"/>
</dbReference>
<dbReference type="InterPro" id="IPR050490">
    <property type="entry name" value="Bact_solute-bd_prot1"/>
</dbReference>
<dbReference type="RefSeq" id="WP_110566313.1">
    <property type="nucleotide sequence ID" value="NZ_PYBV01000036.1"/>
</dbReference>
<dbReference type="PANTHER" id="PTHR43649">
    <property type="entry name" value="ARABINOSE-BINDING PROTEIN-RELATED"/>
    <property type="match status" value="1"/>
</dbReference>
<dbReference type="PANTHER" id="PTHR43649:SF12">
    <property type="entry name" value="DIACETYLCHITOBIOSE BINDING PROTEIN DASA"/>
    <property type="match status" value="1"/>
</dbReference>
<feature type="signal peptide" evidence="1">
    <location>
        <begin position="1"/>
        <end position="23"/>
    </location>
</feature>
<proteinExistence type="predicted"/>
<keyword evidence="1" id="KW-0732">Signal</keyword>
<evidence type="ECO:0000256" key="1">
    <source>
        <dbReference type="SAM" id="SignalP"/>
    </source>
</evidence>
<sequence>MSRRHLGIFTAAVLAAASLTACGGSGDDSAASPKTLTYWASNQGPSLEADKTILQPELDKFEKQTGIKVTIEVVPWSDLLNRLLAAAASGKGPDVVNIGNTWSASLQATGALVEFDDATLQAVGGKDRIVPAALAAAGAPGKPPAAVPLYSMAYSLYYNKKAFADAGITAPPTTWEQLAEDGKKLSTGGKWGLAIEGANPSENAHHAFTFSQQYGGEWFDSAGKPTFDTPQNVSAIKRYIDFMAADKITNPSNAEYAQNQSVSDFANGKAAMLLWQSAGSNLKTQNMPADAYGVAPVPFLASPPAGGKKVNSMVAGINMAVFKHTKNKDGALSFVKFMTSDEEQTLLNKTYGSLPAVKTAGADPAFSATEQKNIQETLVTTAAPLPQVPEESTFETLVGTAMKELFADAASGKPVTEASVKAKLTDAQQKMR</sequence>